<feature type="region of interest" description="Disordered" evidence="1">
    <location>
        <begin position="130"/>
        <end position="160"/>
    </location>
</feature>
<dbReference type="AlphaFoldDB" id="A0AAV1T7Y5"/>
<dbReference type="InterPro" id="IPR032675">
    <property type="entry name" value="LRR_dom_sf"/>
</dbReference>
<dbReference type="GO" id="GO:0031146">
    <property type="term" value="P:SCF-dependent proteasomal ubiquitin-dependent protein catabolic process"/>
    <property type="evidence" value="ECO:0007669"/>
    <property type="project" value="TreeGrafter"/>
</dbReference>
<accession>A0AAV1T7Y5</accession>
<evidence type="ECO:0000313" key="3">
    <source>
        <dbReference type="EMBL" id="CAK7903057.1"/>
    </source>
</evidence>
<name>A0AAV1T7Y5_9STRA</name>
<feature type="compositionally biased region" description="Basic residues" evidence="1">
    <location>
        <begin position="37"/>
        <end position="51"/>
    </location>
</feature>
<dbReference type="GO" id="GO:0019005">
    <property type="term" value="C:SCF ubiquitin ligase complex"/>
    <property type="evidence" value="ECO:0007669"/>
    <property type="project" value="TreeGrafter"/>
</dbReference>
<reference evidence="3" key="1">
    <citation type="submission" date="2024-01" db="EMBL/GenBank/DDBJ databases">
        <authorList>
            <person name="Webb A."/>
        </authorList>
    </citation>
    <scope>NUCLEOTIDE SEQUENCE</scope>
    <source>
        <strain evidence="3">Pm1</strain>
    </source>
</reference>
<feature type="domain" description="F-box/LRR-repeat protein 15-like leucin rich repeat" evidence="2">
    <location>
        <begin position="362"/>
        <end position="527"/>
    </location>
</feature>
<dbReference type="InterPro" id="IPR006553">
    <property type="entry name" value="Leu-rich_rpt_Cys-con_subtyp"/>
</dbReference>
<feature type="region of interest" description="Disordered" evidence="1">
    <location>
        <begin position="28"/>
        <end position="87"/>
    </location>
</feature>
<dbReference type="PANTHER" id="PTHR13318">
    <property type="entry name" value="PARTNER OF PAIRED, ISOFORM B-RELATED"/>
    <property type="match status" value="1"/>
</dbReference>
<evidence type="ECO:0000259" key="2">
    <source>
        <dbReference type="Pfam" id="PF25372"/>
    </source>
</evidence>
<comment type="caution">
    <text evidence="3">The sequence shown here is derived from an EMBL/GenBank/DDBJ whole genome shotgun (WGS) entry which is preliminary data.</text>
</comment>
<evidence type="ECO:0000313" key="4">
    <source>
        <dbReference type="Proteomes" id="UP001162060"/>
    </source>
</evidence>
<dbReference type="SMART" id="SM00367">
    <property type="entry name" value="LRR_CC"/>
    <property type="match status" value="10"/>
</dbReference>
<sequence length="550" mass="60999">MYHAGVPFSARWRHPLCTDFSWREQRANHRAVPATSRHQHSRFRPMKRKCRAPSPTSPRSRRSRSSSPVDDASSPAAVRDVTTGRSTVGVSRERALYFATGERPSSVAQPPSADKEAWPGYFATAQQLHDNRQAAQAARKQRQDVEQLQQSQTSPSSKVVEWHPKRVPRASVLTANDVLPTLEYIDASARHQVARAVVERRKLLPDVLPLFIFPGVTEIDIPDCSNIDEETMVQALTQCAAATGTGLVLAVLRLGLCGRCVSDSVIRELGPALNTVEELQMQGCYRLSDAGCKGLVRRCAPSLESLELSCNQRITKQSIDYFCELKQLHSLTLSECPQLDDASLASLKSMSQLRKLKLNQLERLSDAFFVSLAQSLPDLEEVSVARCSQLTNTAVRGILDACRGLKEMDVSDLHQITDECFEPVRDHGHALRRVSMRCCLELTDVAFQHIAFGAKAYLERLEMSSVSQATDAAMMALLEHCASSLTTLDISFCRNIREDALGVLTDGADNLRSLVLWGCTQITARFLTCHTRDEMLVTGHPLLTGLSVRY</sequence>
<feature type="compositionally biased region" description="Low complexity" evidence="1">
    <location>
        <begin position="65"/>
        <end position="78"/>
    </location>
</feature>
<dbReference type="Proteomes" id="UP001162060">
    <property type="component" value="Unassembled WGS sequence"/>
</dbReference>
<organism evidence="3 4">
    <name type="scientific">Peronospora matthiolae</name>
    <dbReference type="NCBI Taxonomy" id="2874970"/>
    <lineage>
        <taxon>Eukaryota</taxon>
        <taxon>Sar</taxon>
        <taxon>Stramenopiles</taxon>
        <taxon>Oomycota</taxon>
        <taxon>Peronosporomycetes</taxon>
        <taxon>Peronosporales</taxon>
        <taxon>Peronosporaceae</taxon>
        <taxon>Peronospora</taxon>
    </lineage>
</organism>
<evidence type="ECO:0000256" key="1">
    <source>
        <dbReference type="SAM" id="MobiDB-lite"/>
    </source>
</evidence>
<dbReference type="Gene3D" id="3.80.10.10">
    <property type="entry name" value="Ribonuclease Inhibitor"/>
    <property type="match status" value="2"/>
</dbReference>
<gene>
    <name evidence="3" type="ORF">PM001_LOCUS2632</name>
</gene>
<feature type="compositionally biased region" description="Polar residues" evidence="1">
    <location>
        <begin position="146"/>
        <end position="157"/>
    </location>
</feature>
<dbReference type="InterPro" id="IPR057207">
    <property type="entry name" value="FBXL15_LRR"/>
</dbReference>
<dbReference type="EMBL" id="CAKLBY020000025">
    <property type="protein sequence ID" value="CAK7903057.1"/>
    <property type="molecule type" value="Genomic_DNA"/>
</dbReference>
<dbReference type="SUPFAM" id="SSF52047">
    <property type="entry name" value="RNI-like"/>
    <property type="match status" value="1"/>
</dbReference>
<dbReference type="PANTHER" id="PTHR13318:SF190">
    <property type="entry name" value="PARTNER OF PAIRED, ISOFORM B"/>
    <property type="match status" value="1"/>
</dbReference>
<protein>
    <recommendedName>
        <fullName evidence="2">F-box/LRR-repeat protein 15-like leucin rich repeat domain-containing protein</fullName>
    </recommendedName>
</protein>
<dbReference type="Pfam" id="PF25372">
    <property type="entry name" value="DUF7885"/>
    <property type="match status" value="1"/>
</dbReference>
<proteinExistence type="predicted"/>